<reference evidence="1" key="1">
    <citation type="journal article" date="2014" name="Front. Microbiol.">
        <title>High frequency of phylogenetically diverse reductive dehalogenase-homologous genes in deep subseafloor sedimentary metagenomes.</title>
        <authorList>
            <person name="Kawai M."/>
            <person name="Futagami T."/>
            <person name="Toyoda A."/>
            <person name="Takaki Y."/>
            <person name="Nishi S."/>
            <person name="Hori S."/>
            <person name="Arai W."/>
            <person name="Tsubouchi T."/>
            <person name="Morono Y."/>
            <person name="Uchiyama I."/>
            <person name="Ito T."/>
            <person name="Fujiyama A."/>
            <person name="Inagaki F."/>
            <person name="Takami H."/>
        </authorList>
    </citation>
    <scope>NUCLEOTIDE SEQUENCE</scope>
    <source>
        <strain evidence="1">Expedition CK06-06</strain>
    </source>
</reference>
<accession>X0SCE9</accession>
<dbReference type="InterPro" id="IPR029063">
    <property type="entry name" value="SAM-dependent_MTases_sf"/>
</dbReference>
<dbReference type="AlphaFoldDB" id="X0SCE9"/>
<comment type="caution">
    <text evidence="1">The sequence shown here is derived from an EMBL/GenBank/DDBJ whole genome shotgun (WGS) entry which is preliminary data.</text>
</comment>
<evidence type="ECO:0008006" key="2">
    <source>
        <dbReference type="Google" id="ProtNLM"/>
    </source>
</evidence>
<gene>
    <name evidence="1" type="ORF">S01H1_11359</name>
</gene>
<dbReference type="Gene3D" id="3.40.50.150">
    <property type="entry name" value="Vaccinia Virus protein VP39"/>
    <property type="match status" value="1"/>
</dbReference>
<dbReference type="SUPFAM" id="SSF53335">
    <property type="entry name" value="S-adenosyl-L-methionine-dependent methyltransferases"/>
    <property type="match status" value="1"/>
</dbReference>
<evidence type="ECO:0000313" key="1">
    <source>
        <dbReference type="EMBL" id="GAF78738.1"/>
    </source>
</evidence>
<organism evidence="1">
    <name type="scientific">marine sediment metagenome</name>
    <dbReference type="NCBI Taxonomy" id="412755"/>
    <lineage>
        <taxon>unclassified sequences</taxon>
        <taxon>metagenomes</taxon>
        <taxon>ecological metagenomes</taxon>
    </lineage>
</organism>
<name>X0SCE9_9ZZZZ</name>
<feature type="non-terminal residue" evidence="1">
    <location>
        <position position="1"/>
    </location>
</feature>
<proteinExistence type="predicted"/>
<protein>
    <recommendedName>
        <fullName evidence="2">Methyltransferase type 11 domain-containing protein</fullName>
    </recommendedName>
</protein>
<dbReference type="EMBL" id="BARS01005791">
    <property type="protein sequence ID" value="GAF78738.1"/>
    <property type="molecule type" value="Genomic_DNA"/>
</dbReference>
<sequence length="196" mass="22661">CELVEELNISRTQLDYSSDLIRREGLEGRVRFYLCNTQDVDLLPDPEIPFDLVNMRGVIEHLTYENFERTIGNLAKRMDSDGKLVISAVLYRLPIETLRTSQLTNLDLLACNHKKNQEYVTEVLEGAGFEVEIFEEMPKAEDVITRFQRIRSNIILEFPVDTPQEFEEFRGIAESLTPKLEVGVVKVYNIVARLKH</sequence>